<dbReference type="EMBL" id="FUWG01000004">
    <property type="protein sequence ID" value="SJZ32705.1"/>
    <property type="molecule type" value="Genomic_DNA"/>
</dbReference>
<dbReference type="RefSeq" id="WP_078932670.1">
    <property type="nucleotide sequence ID" value="NZ_FUWG01000004.1"/>
</dbReference>
<evidence type="ECO:0000313" key="8">
    <source>
        <dbReference type="EMBL" id="SJZ32705.1"/>
    </source>
</evidence>
<dbReference type="InterPro" id="IPR036388">
    <property type="entry name" value="WH-like_DNA-bd_sf"/>
</dbReference>
<evidence type="ECO:0000256" key="2">
    <source>
        <dbReference type="ARBA" id="ARBA00022603"/>
    </source>
</evidence>
<evidence type="ECO:0000313" key="9">
    <source>
        <dbReference type="Proteomes" id="UP000190423"/>
    </source>
</evidence>
<reference evidence="8 9" key="1">
    <citation type="submission" date="2017-02" db="EMBL/GenBank/DDBJ databases">
        <authorList>
            <person name="Peterson S.W."/>
        </authorList>
    </citation>
    <scope>NUCLEOTIDE SEQUENCE [LARGE SCALE GENOMIC DNA]</scope>
    <source>
        <strain evidence="8 9">ATCC BAA-908</strain>
    </source>
</reference>
<evidence type="ECO:0000256" key="5">
    <source>
        <dbReference type="ARBA" id="ARBA00023204"/>
    </source>
</evidence>
<organism evidence="8 9">
    <name type="scientific">Treponema porcinum</name>
    <dbReference type="NCBI Taxonomy" id="261392"/>
    <lineage>
        <taxon>Bacteria</taxon>
        <taxon>Pseudomonadati</taxon>
        <taxon>Spirochaetota</taxon>
        <taxon>Spirochaetia</taxon>
        <taxon>Spirochaetales</taxon>
        <taxon>Treponemataceae</taxon>
        <taxon>Treponema</taxon>
    </lineage>
</organism>
<evidence type="ECO:0000259" key="7">
    <source>
        <dbReference type="Pfam" id="PF01035"/>
    </source>
</evidence>
<evidence type="ECO:0000256" key="1">
    <source>
        <dbReference type="ARBA" id="ARBA00001286"/>
    </source>
</evidence>
<name>A0A1T4JRG5_TREPO</name>
<dbReference type="PANTHER" id="PTHR42942">
    <property type="entry name" value="6-O-METHYLGUANINE DNA METHYLTRANSFERASE"/>
    <property type="match status" value="1"/>
</dbReference>
<dbReference type="InterPro" id="IPR014048">
    <property type="entry name" value="MethylDNA_cys_MeTrfase_DNA-bd"/>
</dbReference>
<dbReference type="CDD" id="cd06445">
    <property type="entry name" value="ATase"/>
    <property type="match status" value="1"/>
</dbReference>
<keyword evidence="9" id="KW-1185">Reference proteome</keyword>
<comment type="catalytic activity">
    <reaction evidence="6">
        <text>a 6-O-methyl-2'-deoxyguanosine in DNA + L-cysteinyl-[protein] = S-methyl-L-cysteinyl-[protein] + a 2'-deoxyguanosine in DNA</text>
        <dbReference type="Rhea" id="RHEA:24000"/>
        <dbReference type="Rhea" id="RHEA-COMP:10131"/>
        <dbReference type="Rhea" id="RHEA-COMP:10132"/>
        <dbReference type="Rhea" id="RHEA-COMP:11367"/>
        <dbReference type="Rhea" id="RHEA-COMP:11368"/>
        <dbReference type="ChEBI" id="CHEBI:29950"/>
        <dbReference type="ChEBI" id="CHEBI:82612"/>
        <dbReference type="ChEBI" id="CHEBI:85445"/>
        <dbReference type="ChEBI" id="CHEBI:85448"/>
        <dbReference type="EC" id="2.1.1.63"/>
    </reaction>
</comment>
<gene>
    <name evidence="8" type="ORF">SAMN02745149_00749</name>
</gene>
<protein>
    <submittedName>
        <fullName evidence="8">Methylated-DNA-protein-cysteine methyltransferase related protein</fullName>
    </submittedName>
</protein>
<dbReference type="PROSITE" id="PS00374">
    <property type="entry name" value="MGMT"/>
    <property type="match status" value="1"/>
</dbReference>
<evidence type="ECO:0000256" key="3">
    <source>
        <dbReference type="ARBA" id="ARBA00022679"/>
    </source>
</evidence>
<dbReference type="AlphaFoldDB" id="A0A1T4JRG5"/>
<dbReference type="InterPro" id="IPR001497">
    <property type="entry name" value="MethylDNA_cys_MeTrfase_AS"/>
</dbReference>
<dbReference type="OrthoDB" id="9789813at2"/>
<sequence>MISETDMKIYDIVRQIPAGKVATYGTVAKLAGNRRWAQAVGNALHRNPLPFSLDGDNSSNALIPCHRVVSADGRLAINFGAGGIQAQAALLERDNVRVVMNTVDLDLYAWNPAEGQQL</sequence>
<feature type="domain" description="Methylated-DNA-[protein]-cysteine S-methyltransferase DNA binding" evidence="7">
    <location>
        <begin position="7"/>
        <end position="95"/>
    </location>
</feature>
<dbReference type="Gene3D" id="1.10.10.10">
    <property type="entry name" value="Winged helix-like DNA-binding domain superfamily/Winged helix DNA-binding domain"/>
    <property type="match status" value="1"/>
</dbReference>
<keyword evidence="2 8" id="KW-0489">Methyltransferase</keyword>
<proteinExistence type="predicted"/>
<accession>A0A1T4JRG5</accession>
<dbReference type="InterPro" id="IPR036217">
    <property type="entry name" value="MethylDNA_cys_MeTrfase_DNAb"/>
</dbReference>
<keyword evidence="4" id="KW-0227">DNA damage</keyword>
<keyword evidence="3 8" id="KW-0808">Transferase</keyword>
<comment type="catalytic activity">
    <reaction evidence="1">
        <text>a 4-O-methyl-thymidine in DNA + L-cysteinyl-[protein] = a thymidine in DNA + S-methyl-L-cysteinyl-[protein]</text>
        <dbReference type="Rhea" id="RHEA:53428"/>
        <dbReference type="Rhea" id="RHEA-COMP:10131"/>
        <dbReference type="Rhea" id="RHEA-COMP:10132"/>
        <dbReference type="Rhea" id="RHEA-COMP:13555"/>
        <dbReference type="Rhea" id="RHEA-COMP:13556"/>
        <dbReference type="ChEBI" id="CHEBI:29950"/>
        <dbReference type="ChEBI" id="CHEBI:82612"/>
        <dbReference type="ChEBI" id="CHEBI:137386"/>
        <dbReference type="ChEBI" id="CHEBI:137387"/>
        <dbReference type="EC" id="2.1.1.63"/>
    </reaction>
</comment>
<dbReference type="NCBIfam" id="TIGR00589">
    <property type="entry name" value="ogt"/>
    <property type="match status" value="1"/>
</dbReference>
<dbReference type="SUPFAM" id="SSF46767">
    <property type="entry name" value="Methylated DNA-protein cysteine methyltransferase, C-terminal domain"/>
    <property type="match status" value="1"/>
</dbReference>
<dbReference type="Proteomes" id="UP000190423">
    <property type="component" value="Unassembled WGS sequence"/>
</dbReference>
<dbReference type="GeneID" id="78316061"/>
<evidence type="ECO:0000256" key="6">
    <source>
        <dbReference type="ARBA" id="ARBA00049348"/>
    </source>
</evidence>
<dbReference type="GO" id="GO:0006281">
    <property type="term" value="P:DNA repair"/>
    <property type="evidence" value="ECO:0007669"/>
    <property type="project" value="UniProtKB-KW"/>
</dbReference>
<dbReference type="Pfam" id="PF01035">
    <property type="entry name" value="DNA_binding_1"/>
    <property type="match status" value="1"/>
</dbReference>
<keyword evidence="5" id="KW-0234">DNA repair</keyword>
<evidence type="ECO:0000256" key="4">
    <source>
        <dbReference type="ARBA" id="ARBA00022763"/>
    </source>
</evidence>
<dbReference type="GO" id="GO:0032259">
    <property type="term" value="P:methylation"/>
    <property type="evidence" value="ECO:0007669"/>
    <property type="project" value="UniProtKB-KW"/>
</dbReference>
<dbReference type="GO" id="GO:0003908">
    <property type="term" value="F:methylated-DNA-[protein]-cysteine S-methyltransferase activity"/>
    <property type="evidence" value="ECO:0007669"/>
    <property type="project" value="UniProtKB-EC"/>
</dbReference>
<dbReference type="PANTHER" id="PTHR42942:SF1">
    <property type="entry name" value="ALKYLTRANSFERASE-LIKE PROTEIN 1"/>
    <property type="match status" value="1"/>
</dbReference>
<dbReference type="InterPro" id="IPR052520">
    <property type="entry name" value="ATL_DNA_repair"/>
</dbReference>